<sequence>MLIIVALSISVFIYGVFVGTYKIFPYEQLDYAKTISLNEKNDSDEKNIIYENDVNSLIHIKTVDDISKLRNNLIDFIWSGDDFPNSKLPDSIQTNISNSLYDNFTNLKRIDQINVMMEYDVNSISYLFVPESSNNKLIIYHQGHAGDFYKGKDTIQFFLEKNYAVLAFSMPLLGMNNQPILEIPNIGTIKLTSHEHLRFLESSQFSPIKFFVEPIAVSLNYLDENYDFSSYDMIGISGGGWTTTLYPAIDDRISQSYSIAGSVPIYLRSIPQNYGDYEQWLPELYKNANYLDLYIMNSYGDDRKFVQIFNKYDSCCFSGELYKSYENEIKESLSQLKKGQFDIYLDNTHKKHIISKFSLEKILDSISNNTRSKS</sequence>
<evidence type="ECO:0000313" key="2">
    <source>
        <dbReference type="Proteomes" id="UP000509478"/>
    </source>
</evidence>
<gene>
    <name evidence="1" type="ORF">C5F50_00675</name>
</gene>
<dbReference type="InterPro" id="IPR029058">
    <property type="entry name" value="AB_hydrolase_fold"/>
</dbReference>
<dbReference type="Proteomes" id="UP000509478">
    <property type="component" value="Chromosome"/>
</dbReference>
<proteinExistence type="predicted"/>
<dbReference type="SUPFAM" id="SSF53474">
    <property type="entry name" value="alpha/beta-Hydrolases"/>
    <property type="match status" value="1"/>
</dbReference>
<dbReference type="Gene3D" id="3.40.50.1820">
    <property type="entry name" value="alpha/beta hydrolase"/>
    <property type="match status" value="1"/>
</dbReference>
<evidence type="ECO:0000313" key="1">
    <source>
        <dbReference type="EMBL" id="QLH05760.1"/>
    </source>
</evidence>
<dbReference type="AlphaFoldDB" id="A0A7D5R1Z1"/>
<organism evidence="1 2">
    <name type="scientific">Nitrosopumilus ureiphilus</name>
    <dbReference type="NCBI Taxonomy" id="1470067"/>
    <lineage>
        <taxon>Archaea</taxon>
        <taxon>Nitrososphaerota</taxon>
        <taxon>Nitrososphaeria</taxon>
        <taxon>Nitrosopumilales</taxon>
        <taxon>Nitrosopumilaceae</taxon>
        <taxon>Nitrosopumilus</taxon>
    </lineage>
</organism>
<reference evidence="1 2" key="1">
    <citation type="submission" date="2018-02" db="EMBL/GenBank/DDBJ databases">
        <title>Complete genome of Nitrosopumilus ureaphilus PS0.</title>
        <authorList>
            <person name="Qin W."/>
            <person name="Zheng Y."/>
            <person name="Stahl D.A."/>
        </authorList>
    </citation>
    <scope>NUCLEOTIDE SEQUENCE [LARGE SCALE GENOMIC DNA]</scope>
    <source>
        <strain evidence="1 2">PS0</strain>
    </source>
</reference>
<keyword evidence="2" id="KW-1185">Reference proteome</keyword>
<protein>
    <submittedName>
        <fullName evidence="1">Uncharacterized protein</fullName>
    </submittedName>
</protein>
<name>A0A7D5R1Z1_9ARCH</name>
<dbReference type="KEGG" id="nue:C5F50_00675"/>
<dbReference type="EMBL" id="CP026995">
    <property type="protein sequence ID" value="QLH05760.1"/>
    <property type="molecule type" value="Genomic_DNA"/>
</dbReference>
<accession>A0A7D5R1Z1</accession>